<dbReference type="Proteomes" id="UP000006565">
    <property type="component" value="Chromosome"/>
</dbReference>
<name>E1RH29_METP4</name>
<proteinExistence type="predicted"/>
<dbReference type="GeneID" id="9742927"/>
<dbReference type="KEGG" id="mpi:Mpet_0479"/>
<dbReference type="EMBL" id="CP002117">
    <property type="protein sequence ID" value="ADN35253.1"/>
    <property type="molecule type" value="Genomic_DNA"/>
</dbReference>
<keyword evidence="2" id="KW-1185">Reference proteome</keyword>
<protein>
    <recommendedName>
        <fullName evidence="3">Guanylate cyclase domain-containing protein</fullName>
    </recommendedName>
</protein>
<evidence type="ECO:0008006" key="3">
    <source>
        <dbReference type="Google" id="ProtNLM"/>
    </source>
</evidence>
<dbReference type="AlphaFoldDB" id="E1RH29"/>
<dbReference type="eggNOG" id="arCOG11981">
    <property type="taxonomic scope" value="Archaea"/>
</dbReference>
<sequence length="283" mass="32954">MEDQIKTCFTAFVDILGYSEMIKNCNNDYDQLSEELAKIRTNLIEPQNYLNESSSHLDGRNINFFSDSVFINVPLSSTSGRHFHDGRGEIGHSLDDLASYQFNLAQNGYFIRGCATINFAYFDETIAFGPGILEVVKCEKTAKYPRICLTDSLIQIVRYYHDHNWPGHENISSYICQDREGKYFLNYLQVINDYIDNCIDQIPEDVLEFPIYRNVPDSIELMSKHKENIENNIQIASDASVKEKYIWLAKYHNFFCQKFLEEEDHLIIECDNGEFSLLYEEDD</sequence>
<gene>
    <name evidence="1" type="ordered locus">Mpet_0479</name>
</gene>
<reference evidence="1 2" key="1">
    <citation type="journal article" date="2010" name="Stand. Genomic Sci.">
        <title>Complete genome sequence of Methanoplanus petrolearius type strain (SEBR 4847).</title>
        <authorList>
            <person name="Brambilla E."/>
            <person name="Djao O.D."/>
            <person name="Daligault H."/>
            <person name="Lapidus A."/>
            <person name="Lucas S."/>
            <person name="Hammon N."/>
            <person name="Nolan M."/>
            <person name="Tice H."/>
            <person name="Cheng J.F."/>
            <person name="Han C."/>
            <person name="Tapia R."/>
            <person name="Goodwin L."/>
            <person name="Pitluck S."/>
            <person name="Liolios K."/>
            <person name="Ivanova N."/>
            <person name="Mavromatis K."/>
            <person name="Mikhailova N."/>
            <person name="Pati A."/>
            <person name="Chen A."/>
            <person name="Palaniappan K."/>
            <person name="Land M."/>
            <person name="Hauser L."/>
            <person name="Chang Y.J."/>
            <person name="Jeffries C.D."/>
            <person name="Rohde M."/>
            <person name="Spring S."/>
            <person name="Sikorski J."/>
            <person name="Goker M."/>
            <person name="Woyke T."/>
            <person name="Bristow J."/>
            <person name="Eisen J.A."/>
            <person name="Markowitz V."/>
            <person name="Hugenholtz P."/>
            <person name="Kyrpides N.C."/>
            <person name="Klenk H.P."/>
        </authorList>
    </citation>
    <scope>NUCLEOTIDE SEQUENCE [LARGE SCALE GENOMIC DNA]</scope>
    <source>
        <strain evidence="2">DSM 11571 / OCM 486 / SEBR 4847</strain>
    </source>
</reference>
<evidence type="ECO:0000313" key="2">
    <source>
        <dbReference type="Proteomes" id="UP000006565"/>
    </source>
</evidence>
<dbReference type="RefSeq" id="WP_013328431.1">
    <property type="nucleotide sequence ID" value="NC_014507.1"/>
</dbReference>
<evidence type="ECO:0000313" key="1">
    <source>
        <dbReference type="EMBL" id="ADN35253.1"/>
    </source>
</evidence>
<accession>E1RH29</accession>
<dbReference type="HOGENOM" id="CLU_075305_1_0_2"/>
<dbReference type="STRING" id="679926.Mpet_0479"/>
<organism evidence="1 2">
    <name type="scientific">Methanolacinia petrolearia (strain DSM 11571 / OCM 486 / SEBR 4847)</name>
    <name type="common">Methanoplanus petrolearius</name>
    <dbReference type="NCBI Taxonomy" id="679926"/>
    <lineage>
        <taxon>Archaea</taxon>
        <taxon>Methanobacteriati</taxon>
        <taxon>Methanobacteriota</taxon>
        <taxon>Stenosarchaea group</taxon>
        <taxon>Methanomicrobia</taxon>
        <taxon>Methanomicrobiales</taxon>
        <taxon>Methanomicrobiaceae</taxon>
        <taxon>Methanolacinia</taxon>
    </lineage>
</organism>